<evidence type="ECO:0000256" key="3">
    <source>
        <dbReference type="ARBA" id="ARBA00023242"/>
    </source>
</evidence>
<feature type="compositionally biased region" description="Polar residues" evidence="4">
    <location>
        <begin position="266"/>
        <end position="286"/>
    </location>
</feature>
<feature type="compositionally biased region" description="Low complexity" evidence="4">
    <location>
        <begin position="403"/>
        <end position="412"/>
    </location>
</feature>
<feature type="compositionally biased region" description="Basic and acidic residues" evidence="4">
    <location>
        <begin position="355"/>
        <end position="372"/>
    </location>
</feature>
<gene>
    <name evidence="7" type="ORF">FA15DRAFT_671555</name>
</gene>
<reference evidence="7 8" key="1">
    <citation type="journal article" date="2019" name="Nat. Ecol. Evol.">
        <title>Megaphylogeny resolves global patterns of mushroom evolution.</title>
        <authorList>
            <person name="Varga T."/>
            <person name="Krizsan K."/>
            <person name="Foldi C."/>
            <person name="Dima B."/>
            <person name="Sanchez-Garcia M."/>
            <person name="Sanchez-Ramirez S."/>
            <person name="Szollosi G.J."/>
            <person name="Szarkandi J.G."/>
            <person name="Papp V."/>
            <person name="Albert L."/>
            <person name="Andreopoulos W."/>
            <person name="Angelini C."/>
            <person name="Antonin V."/>
            <person name="Barry K.W."/>
            <person name="Bougher N.L."/>
            <person name="Buchanan P."/>
            <person name="Buyck B."/>
            <person name="Bense V."/>
            <person name="Catcheside P."/>
            <person name="Chovatia M."/>
            <person name="Cooper J."/>
            <person name="Damon W."/>
            <person name="Desjardin D."/>
            <person name="Finy P."/>
            <person name="Geml J."/>
            <person name="Haridas S."/>
            <person name="Hughes K."/>
            <person name="Justo A."/>
            <person name="Karasinski D."/>
            <person name="Kautmanova I."/>
            <person name="Kiss B."/>
            <person name="Kocsube S."/>
            <person name="Kotiranta H."/>
            <person name="LaButti K.M."/>
            <person name="Lechner B.E."/>
            <person name="Liimatainen K."/>
            <person name="Lipzen A."/>
            <person name="Lukacs Z."/>
            <person name="Mihaltcheva S."/>
            <person name="Morgado L.N."/>
            <person name="Niskanen T."/>
            <person name="Noordeloos M.E."/>
            <person name="Ohm R.A."/>
            <person name="Ortiz-Santana B."/>
            <person name="Ovrebo C."/>
            <person name="Racz N."/>
            <person name="Riley R."/>
            <person name="Savchenko A."/>
            <person name="Shiryaev A."/>
            <person name="Soop K."/>
            <person name="Spirin V."/>
            <person name="Szebenyi C."/>
            <person name="Tomsovsky M."/>
            <person name="Tulloss R.E."/>
            <person name="Uehling J."/>
            <person name="Grigoriev I.V."/>
            <person name="Vagvolgyi C."/>
            <person name="Papp T."/>
            <person name="Martin F.M."/>
            <person name="Miettinen O."/>
            <person name="Hibbett D.S."/>
            <person name="Nagy L.G."/>
        </authorList>
    </citation>
    <scope>NUCLEOTIDE SEQUENCE [LARGE SCALE GENOMIC DNA]</scope>
    <source>
        <strain evidence="7 8">CBS 121175</strain>
    </source>
</reference>
<dbReference type="PANTHER" id="PTHR14369">
    <property type="entry name" value="SURFEIT LOCUS PROTEIN 6"/>
    <property type="match status" value="1"/>
</dbReference>
<organism evidence="7 8">
    <name type="scientific">Coprinopsis marcescibilis</name>
    <name type="common">Agaric fungus</name>
    <name type="synonym">Psathyrella marcescibilis</name>
    <dbReference type="NCBI Taxonomy" id="230819"/>
    <lineage>
        <taxon>Eukaryota</taxon>
        <taxon>Fungi</taxon>
        <taxon>Dikarya</taxon>
        <taxon>Basidiomycota</taxon>
        <taxon>Agaricomycotina</taxon>
        <taxon>Agaricomycetes</taxon>
        <taxon>Agaricomycetidae</taxon>
        <taxon>Agaricales</taxon>
        <taxon>Agaricineae</taxon>
        <taxon>Psathyrellaceae</taxon>
        <taxon>Coprinopsis</taxon>
    </lineage>
</organism>
<keyword evidence="3" id="KW-0539">Nucleus</keyword>
<dbReference type="GO" id="GO:0042273">
    <property type="term" value="P:ribosomal large subunit biogenesis"/>
    <property type="evidence" value="ECO:0007669"/>
    <property type="project" value="TreeGrafter"/>
</dbReference>
<evidence type="ECO:0000256" key="4">
    <source>
        <dbReference type="SAM" id="MobiDB-lite"/>
    </source>
</evidence>
<dbReference type="InterPro" id="IPR029190">
    <property type="entry name" value="Rrp14/SURF6_C"/>
</dbReference>
<dbReference type="GO" id="GO:0005730">
    <property type="term" value="C:nucleolus"/>
    <property type="evidence" value="ECO:0007669"/>
    <property type="project" value="TreeGrafter"/>
</dbReference>
<dbReference type="Proteomes" id="UP000307440">
    <property type="component" value="Unassembled WGS sequence"/>
</dbReference>
<dbReference type="OrthoDB" id="444809at2759"/>
<comment type="similarity">
    <text evidence="2">Belongs to the SURF6 family.</text>
</comment>
<sequence>MSPKTLTPQATLRSSLEAHNTTFENLLKLIPAQYYIVNEATELEIANKFQKHSKKQKGVKHAAELAAAKQDAKRRKLDPEQQKSILEIQAEYAKSKSLKGAADSSDVSDDEDEDVDMEVQFDNDNDSEDDDDNVDENNDEDDDDLVPMPSAEGGIAVLRQKLHDKIDRLRNRNRGTWYEASSKDELLEERRQQRAALRERRRKETRERLRRESELRKSKSGKASLKDKDAEREKAKSGNNSKPQLLVNEPKTGGGSTGAHAGPAEQYTNVTFSLTTDHTNPSSSKSKILPKAHSDPKVALAALTKHKAHLASLPLERQAAIKTQEQVLKAGLRLEGVKVRDDEGRLKKAVKRKEKGKEKGKKEWEDRKEKVEGAMAARQKKRTDNIAQRSERRKGGGDKGKSKTASGKNKVGGAKKGKRPGFEGKR</sequence>
<evidence type="ECO:0000313" key="8">
    <source>
        <dbReference type="Proteomes" id="UP000307440"/>
    </source>
</evidence>
<protein>
    <submittedName>
        <fullName evidence="7">SURF6-domain-containing protein</fullName>
    </submittedName>
</protein>
<feature type="region of interest" description="Disordered" evidence="4">
    <location>
        <begin position="339"/>
        <end position="426"/>
    </location>
</feature>
<feature type="compositionally biased region" description="Basic and acidic residues" evidence="4">
    <location>
        <begin position="161"/>
        <end position="170"/>
    </location>
</feature>
<feature type="compositionally biased region" description="Basic and acidic residues" evidence="4">
    <location>
        <begin position="389"/>
        <end position="401"/>
    </location>
</feature>
<feature type="compositionally biased region" description="Basic and acidic residues" evidence="4">
    <location>
        <begin position="181"/>
        <end position="217"/>
    </location>
</feature>
<accession>A0A5C3KPX8</accession>
<evidence type="ECO:0000256" key="1">
    <source>
        <dbReference type="ARBA" id="ARBA00004123"/>
    </source>
</evidence>
<evidence type="ECO:0000313" key="7">
    <source>
        <dbReference type="EMBL" id="TFK22432.1"/>
    </source>
</evidence>
<evidence type="ECO:0000259" key="5">
    <source>
        <dbReference type="Pfam" id="PF04935"/>
    </source>
</evidence>
<comment type="subcellular location">
    <subcellularLocation>
        <location evidence="1">Nucleus</location>
    </subcellularLocation>
</comment>
<dbReference type="GO" id="GO:0042274">
    <property type="term" value="P:ribosomal small subunit biogenesis"/>
    <property type="evidence" value="ECO:0007669"/>
    <property type="project" value="TreeGrafter"/>
</dbReference>
<dbReference type="GO" id="GO:0003677">
    <property type="term" value="F:DNA binding"/>
    <property type="evidence" value="ECO:0007669"/>
    <property type="project" value="TreeGrafter"/>
</dbReference>
<dbReference type="InterPro" id="IPR029188">
    <property type="entry name" value="Rrp14_N"/>
</dbReference>
<dbReference type="Pfam" id="PF04935">
    <property type="entry name" value="SURF6"/>
    <property type="match status" value="1"/>
</dbReference>
<evidence type="ECO:0000256" key="2">
    <source>
        <dbReference type="ARBA" id="ARBA00005904"/>
    </source>
</evidence>
<dbReference type="GO" id="GO:0003723">
    <property type="term" value="F:RNA binding"/>
    <property type="evidence" value="ECO:0007669"/>
    <property type="project" value="TreeGrafter"/>
</dbReference>
<feature type="compositionally biased region" description="Basic and acidic residues" evidence="4">
    <location>
        <begin position="224"/>
        <end position="236"/>
    </location>
</feature>
<dbReference type="InterPro" id="IPR007019">
    <property type="entry name" value="SURF6"/>
</dbReference>
<feature type="region of interest" description="Disordered" evidence="4">
    <location>
        <begin position="53"/>
        <end position="291"/>
    </location>
</feature>
<name>A0A5C3KPX8_COPMA</name>
<feature type="domain" description="Ribosomal RNA-processing protein 14 N-terminal" evidence="6">
    <location>
        <begin position="15"/>
        <end position="80"/>
    </location>
</feature>
<dbReference type="PANTHER" id="PTHR14369:SF0">
    <property type="entry name" value="SURFEIT LOCUS PROTEIN 6"/>
    <property type="match status" value="1"/>
</dbReference>
<feature type="domain" description="Ribosomal RNA-processing protein 14/surfeit locus protein 6 C-terminal" evidence="5">
    <location>
        <begin position="184"/>
        <end position="397"/>
    </location>
</feature>
<dbReference type="Pfam" id="PF15459">
    <property type="entry name" value="RRP14"/>
    <property type="match status" value="1"/>
</dbReference>
<keyword evidence="8" id="KW-1185">Reference proteome</keyword>
<dbReference type="EMBL" id="ML210241">
    <property type="protein sequence ID" value="TFK22432.1"/>
    <property type="molecule type" value="Genomic_DNA"/>
</dbReference>
<evidence type="ECO:0000259" key="6">
    <source>
        <dbReference type="Pfam" id="PF15459"/>
    </source>
</evidence>
<dbReference type="STRING" id="230819.A0A5C3KPX8"/>
<feature type="compositionally biased region" description="Acidic residues" evidence="4">
    <location>
        <begin position="106"/>
        <end position="145"/>
    </location>
</feature>
<dbReference type="AlphaFoldDB" id="A0A5C3KPX8"/>
<proteinExistence type="inferred from homology"/>